<proteinExistence type="predicted"/>
<gene>
    <name evidence="5" type="ORF">SAMN04488570_1391</name>
</gene>
<protein>
    <submittedName>
        <fullName evidence="5">Biotin-dependent carboxylase uncharacterized domain-containing protein</fullName>
    </submittedName>
</protein>
<dbReference type="Pfam" id="PF02626">
    <property type="entry name" value="CT_A_B"/>
    <property type="match status" value="1"/>
</dbReference>
<evidence type="ECO:0000256" key="3">
    <source>
        <dbReference type="ARBA" id="ARBA00022840"/>
    </source>
</evidence>
<keyword evidence="2" id="KW-0378">Hydrolase</keyword>
<dbReference type="GO" id="GO:0005524">
    <property type="term" value="F:ATP binding"/>
    <property type="evidence" value="ECO:0007669"/>
    <property type="project" value="UniProtKB-KW"/>
</dbReference>
<accession>A0A1H1QE81</accession>
<keyword evidence="3" id="KW-0067">ATP-binding</keyword>
<dbReference type="SMART" id="SM00797">
    <property type="entry name" value="AHS2"/>
    <property type="match status" value="1"/>
</dbReference>
<keyword evidence="6" id="KW-1185">Reference proteome</keyword>
<keyword evidence="1" id="KW-0547">Nucleotide-binding</keyword>
<dbReference type="InterPro" id="IPR052708">
    <property type="entry name" value="PxpC"/>
</dbReference>
<dbReference type="OrthoDB" id="9768696at2"/>
<dbReference type="SUPFAM" id="SSF50891">
    <property type="entry name" value="Cyclophilin-like"/>
    <property type="match status" value="1"/>
</dbReference>
<feature type="domain" description="Carboxyltransferase" evidence="4">
    <location>
        <begin position="27"/>
        <end position="285"/>
    </location>
</feature>
<evidence type="ECO:0000313" key="6">
    <source>
        <dbReference type="Proteomes" id="UP000198859"/>
    </source>
</evidence>
<dbReference type="RefSeq" id="WP_091727661.1">
    <property type="nucleotide sequence ID" value="NZ_LT629757.1"/>
</dbReference>
<dbReference type="InterPro" id="IPR003778">
    <property type="entry name" value="CT_A_B"/>
</dbReference>
<evidence type="ECO:0000313" key="5">
    <source>
        <dbReference type="EMBL" id="SDS21760.1"/>
    </source>
</evidence>
<organism evidence="5 6">
    <name type="scientific">Nocardioides scoriae</name>
    <dbReference type="NCBI Taxonomy" id="642780"/>
    <lineage>
        <taxon>Bacteria</taxon>
        <taxon>Bacillati</taxon>
        <taxon>Actinomycetota</taxon>
        <taxon>Actinomycetes</taxon>
        <taxon>Propionibacteriales</taxon>
        <taxon>Nocardioidaceae</taxon>
        <taxon>Nocardioides</taxon>
    </lineage>
</organism>
<dbReference type="PANTHER" id="PTHR43309:SF3">
    <property type="entry name" value="5-OXOPROLINASE SUBUNIT C"/>
    <property type="match status" value="1"/>
</dbReference>
<dbReference type="NCBIfam" id="TIGR00724">
    <property type="entry name" value="urea_amlyse_rel"/>
    <property type="match status" value="1"/>
</dbReference>
<reference evidence="6" key="1">
    <citation type="submission" date="2016-10" db="EMBL/GenBank/DDBJ databases">
        <authorList>
            <person name="Varghese N."/>
            <person name="Submissions S."/>
        </authorList>
    </citation>
    <scope>NUCLEOTIDE SEQUENCE [LARGE SCALE GENOMIC DNA]</scope>
    <source>
        <strain evidence="6">DSM 22127</strain>
    </source>
</reference>
<dbReference type="PANTHER" id="PTHR43309">
    <property type="entry name" value="5-OXOPROLINASE SUBUNIT C"/>
    <property type="match status" value="1"/>
</dbReference>
<dbReference type="EMBL" id="LT629757">
    <property type="protein sequence ID" value="SDS21760.1"/>
    <property type="molecule type" value="Genomic_DNA"/>
</dbReference>
<evidence type="ECO:0000259" key="4">
    <source>
        <dbReference type="SMART" id="SM00797"/>
    </source>
</evidence>
<evidence type="ECO:0000256" key="2">
    <source>
        <dbReference type="ARBA" id="ARBA00022801"/>
    </source>
</evidence>
<evidence type="ECO:0000256" key="1">
    <source>
        <dbReference type="ARBA" id="ARBA00022741"/>
    </source>
</evidence>
<dbReference type="STRING" id="642780.SAMN04488570_1391"/>
<dbReference type="AlphaFoldDB" id="A0A1H1QE81"/>
<name>A0A1H1QE81_9ACTN</name>
<dbReference type="Proteomes" id="UP000198859">
    <property type="component" value="Chromosome I"/>
</dbReference>
<dbReference type="Gene3D" id="2.40.100.10">
    <property type="entry name" value="Cyclophilin-like"/>
    <property type="match status" value="1"/>
</dbReference>
<dbReference type="GO" id="GO:0016787">
    <property type="term" value="F:hydrolase activity"/>
    <property type="evidence" value="ECO:0007669"/>
    <property type="project" value="UniProtKB-KW"/>
</dbReference>
<sequence length="286" mass="28743">MPERVLEVLDAGPQVLVVDLGRPGLAHLGVPRSGALDLPAHRLADRLVGNPESAATLEVLGGGLRVRTSAAVTVAVTGAVVAVAVDGRPAAWGQAVAVPAGATVTLGPATAGLRASVAVSGGVAVAPVLGSRSSDVLSGLGPRPVTAGDRLPLGDPTGDPVPVDAVAPVPAPGVLDLVLGPRDDWFVPASVRRLGTTAYVVGAASNRIGLRLEGEPVVWERTGELASEGMVLGAVQVPPGGQPVVFLADHPTTGGYPVVGVVDEASLARCAQLRPGDEVRFRVRRG</sequence>
<dbReference type="InterPro" id="IPR029000">
    <property type="entry name" value="Cyclophilin-like_dom_sf"/>
</dbReference>